<dbReference type="EMBL" id="JACCFL010000001">
    <property type="protein sequence ID" value="NYJ25618.1"/>
    <property type="molecule type" value="Genomic_DNA"/>
</dbReference>
<keyword evidence="3 5" id="KW-1133">Transmembrane helix</keyword>
<feature type="transmembrane region" description="Helical" evidence="5">
    <location>
        <begin position="252"/>
        <end position="270"/>
    </location>
</feature>
<keyword evidence="4 5" id="KW-0472">Membrane</keyword>
<protein>
    <submittedName>
        <fullName evidence="7">Putative membrane protein YccC</fullName>
    </submittedName>
</protein>
<feature type="domain" description="Integral membrane bound transporter" evidence="6">
    <location>
        <begin position="169"/>
        <end position="293"/>
    </location>
</feature>
<reference evidence="7 8" key="1">
    <citation type="submission" date="2020-07" db="EMBL/GenBank/DDBJ databases">
        <title>Sequencing the genomes of 1000 actinobacteria strains.</title>
        <authorList>
            <person name="Klenk H.-P."/>
        </authorList>
    </citation>
    <scope>NUCLEOTIDE SEQUENCE [LARGE SCALE GENOMIC DNA]</scope>
    <source>
        <strain evidence="7 8">DSM 15165</strain>
    </source>
</reference>
<evidence type="ECO:0000256" key="1">
    <source>
        <dbReference type="ARBA" id="ARBA00004141"/>
    </source>
</evidence>
<dbReference type="RefSeq" id="WP_179608413.1">
    <property type="nucleotide sequence ID" value="NZ_BAABEH010000001.1"/>
</dbReference>
<feature type="transmembrane region" description="Helical" evidence="5">
    <location>
        <begin position="34"/>
        <end position="54"/>
    </location>
</feature>
<feature type="transmembrane region" description="Helical" evidence="5">
    <location>
        <begin position="60"/>
        <end position="78"/>
    </location>
</feature>
<dbReference type="GO" id="GO:0016020">
    <property type="term" value="C:membrane"/>
    <property type="evidence" value="ECO:0007669"/>
    <property type="project" value="UniProtKB-SubCell"/>
</dbReference>
<evidence type="ECO:0000313" key="7">
    <source>
        <dbReference type="EMBL" id="NYJ25618.1"/>
    </source>
</evidence>
<dbReference type="AlphaFoldDB" id="A0A853CYJ7"/>
<feature type="transmembrane region" description="Helical" evidence="5">
    <location>
        <begin position="230"/>
        <end position="247"/>
    </location>
</feature>
<feature type="transmembrane region" description="Helical" evidence="5">
    <location>
        <begin position="282"/>
        <end position="303"/>
    </location>
</feature>
<gene>
    <name evidence="7" type="ORF">HNR13_003905</name>
</gene>
<comment type="caution">
    <text evidence="7">The sequence shown here is derived from an EMBL/GenBank/DDBJ whole genome shotgun (WGS) entry which is preliminary data.</text>
</comment>
<evidence type="ECO:0000256" key="5">
    <source>
        <dbReference type="SAM" id="Phobius"/>
    </source>
</evidence>
<feature type="transmembrane region" description="Helical" evidence="5">
    <location>
        <begin position="113"/>
        <end position="135"/>
    </location>
</feature>
<feature type="transmembrane region" description="Helical" evidence="5">
    <location>
        <begin position="206"/>
        <end position="224"/>
    </location>
</feature>
<dbReference type="Proteomes" id="UP000578352">
    <property type="component" value="Unassembled WGS sequence"/>
</dbReference>
<evidence type="ECO:0000256" key="3">
    <source>
        <dbReference type="ARBA" id="ARBA00022989"/>
    </source>
</evidence>
<dbReference type="Pfam" id="PF13515">
    <property type="entry name" value="FUSC_2"/>
    <property type="match status" value="1"/>
</dbReference>
<accession>A0A853CYJ7</accession>
<evidence type="ECO:0000256" key="4">
    <source>
        <dbReference type="ARBA" id="ARBA00023136"/>
    </source>
</evidence>
<evidence type="ECO:0000313" key="8">
    <source>
        <dbReference type="Proteomes" id="UP000578352"/>
    </source>
</evidence>
<keyword evidence="2 5" id="KW-0812">Transmembrane</keyword>
<dbReference type="InterPro" id="IPR049453">
    <property type="entry name" value="Memb_transporter_dom"/>
</dbReference>
<name>A0A853CYJ7_9MICO</name>
<sequence length="307" mass="31915">MLLVALDRTDLLAYAVFGSLSAVYGKRLPPIPRLLTQLGAGALLVFAVCVGVLVGANADSGLLALPAMSLVSVAGLLAADRLGWVPSPSLFLVFATGTIAAQGHELADVQTAFVASALAAVFGAVVGQAVYLLQIAAQAEFVTLKPKRSTIVSFEFLEQVTVSAIAPIIAGGLALAFGVGHAYWAAVSATVPLVGVGLTNRLGRGALRLFGTLLGSALAFLLLSFLPTDWMRVVLVGLLQFLVELFVDRNYGIAVVFITPLALILTSFASPEPAATLVTDRVIATVIGTVVAFGLLVLARLVAHWRR</sequence>
<feature type="transmembrane region" description="Helical" evidence="5">
    <location>
        <begin position="156"/>
        <end position="176"/>
    </location>
</feature>
<evidence type="ECO:0000256" key="2">
    <source>
        <dbReference type="ARBA" id="ARBA00022692"/>
    </source>
</evidence>
<proteinExistence type="predicted"/>
<organism evidence="7 8">
    <name type="scientific">Leifsonia shinshuensis</name>
    <dbReference type="NCBI Taxonomy" id="150026"/>
    <lineage>
        <taxon>Bacteria</taxon>
        <taxon>Bacillati</taxon>
        <taxon>Actinomycetota</taxon>
        <taxon>Actinomycetes</taxon>
        <taxon>Micrococcales</taxon>
        <taxon>Microbacteriaceae</taxon>
        <taxon>Leifsonia</taxon>
    </lineage>
</organism>
<evidence type="ECO:0000259" key="6">
    <source>
        <dbReference type="Pfam" id="PF13515"/>
    </source>
</evidence>
<comment type="subcellular location">
    <subcellularLocation>
        <location evidence="1">Membrane</location>
        <topology evidence="1">Multi-pass membrane protein</topology>
    </subcellularLocation>
</comment>
<feature type="transmembrane region" description="Helical" evidence="5">
    <location>
        <begin position="182"/>
        <end position="199"/>
    </location>
</feature>